<reference evidence="1 2" key="1">
    <citation type="submission" date="2024-07" db="EMBL/GenBank/DDBJ databases">
        <title>Section-level genome sequencing and comparative genomics of Aspergillus sections Usti and Cavernicolus.</title>
        <authorList>
            <consortium name="Lawrence Berkeley National Laboratory"/>
            <person name="Nybo J.L."/>
            <person name="Vesth T.C."/>
            <person name="Theobald S."/>
            <person name="Frisvad J.C."/>
            <person name="Larsen T.O."/>
            <person name="Kjaerboelling I."/>
            <person name="Rothschild-Mancinelli K."/>
            <person name="Lyhne E.K."/>
            <person name="Kogle M.E."/>
            <person name="Barry K."/>
            <person name="Clum A."/>
            <person name="Na H."/>
            <person name="Ledsgaard L."/>
            <person name="Lin J."/>
            <person name="Lipzen A."/>
            <person name="Kuo A."/>
            <person name="Riley R."/>
            <person name="Mondo S."/>
            <person name="LaButti K."/>
            <person name="Haridas S."/>
            <person name="Pangalinan J."/>
            <person name="Salamov A.A."/>
            <person name="Simmons B.A."/>
            <person name="Magnuson J.K."/>
            <person name="Chen J."/>
            <person name="Drula E."/>
            <person name="Henrissat B."/>
            <person name="Wiebenga A."/>
            <person name="Lubbers R.J."/>
            <person name="Gomes A.C."/>
            <person name="Macurrencykelacurrency M.R."/>
            <person name="Stajich J."/>
            <person name="Grigoriev I.V."/>
            <person name="Mortensen U.H."/>
            <person name="De vries R.P."/>
            <person name="Baker S.E."/>
            <person name="Andersen M.R."/>
        </authorList>
    </citation>
    <scope>NUCLEOTIDE SEQUENCE [LARGE SCALE GENOMIC DNA]</scope>
    <source>
        <strain evidence="1 2">CBS 756.74</strain>
    </source>
</reference>
<dbReference type="GeneID" id="98158608"/>
<dbReference type="RefSeq" id="XP_070894735.1">
    <property type="nucleotide sequence ID" value="XM_071043444.1"/>
</dbReference>
<evidence type="ECO:0008006" key="3">
    <source>
        <dbReference type="Google" id="ProtNLM"/>
    </source>
</evidence>
<accession>A0ABR4JP16</accession>
<dbReference type="EMBL" id="JBFXLR010000055">
    <property type="protein sequence ID" value="KAL2841779.1"/>
    <property type="molecule type" value="Genomic_DNA"/>
</dbReference>
<name>A0ABR4JP16_9EURO</name>
<dbReference type="InterPro" id="IPR027417">
    <property type="entry name" value="P-loop_NTPase"/>
</dbReference>
<comment type="caution">
    <text evidence="1">The sequence shown here is derived from an EMBL/GenBank/DDBJ whole genome shotgun (WGS) entry which is preliminary data.</text>
</comment>
<evidence type="ECO:0000313" key="2">
    <source>
        <dbReference type="Proteomes" id="UP001610444"/>
    </source>
</evidence>
<dbReference type="SUPFAM" id="SSF52540">
    <property type="entry name" value="P-loop containing nucleoside triphosphate hydrolases"/>
    <property type="match status" value="1"/>
</dbReference>
<dbReference type="Gene3D" id="3.40.50.300">
    <property type="entry name" value="P-loop containing nucleotide triphosphate hydrolases"/>
    <property type="match status" value="1"/>
</dbReference>
<organism evidence="1 2">
    <name type="scientific">Aspergillus pseudodeflectus</name>
    <dbReference type="NCBI Taxonomy" id="176178"/>
    <lineage>
        <taxon>Eukaryota</taxon>
        <taxon>Fungi</taxon>
        <taxon>Dikarya</taxon>
        <taxon>Ascomycota</taxon>
        <taxon>Pezizomycotina</taxon>
        <taxon>Eurotiomycetes</taxon>
        <taxon>Eurotiomycetidae</taxon>
        <taxon>Eurotiales</taxon>
        <taxon>Aspergillaceae</taxon>
        <taxon>Aspergillus</taxon>
        <taxon>Aspergillus subgen. Nidulantes</taxon>
    </lineage>
</organism>
<keyword evidence="2" id="KW-1185">Reference proteome</keyword>
<proteinExistence type="predicted"/>
<dbReference type="Proteomes" id="UP001610444">
    <property type="component" value="Unassembled WGS sequence"/>
</dbReference>
<protein>
    <recommendedName>
        <fullName evidence="3">P-loop containing nucleoside triphosphate hydrolase protein</fullName>
    </recommendedName>
</protein>
<gene>
    <name evidence="1" type="ORF">BJX68DRAFT_257965</name>
</gene>
<evidence type="ECO:0000313" key="1">
    <source>
        <dbReference type="EMBL" id="KAL2841779.1"/>
    </source>
</evidence>
<sequence>MSSFHGPDPVFSPEIVKYHSNLLGIDAPKHPGNDATLAPIIAASALRHLHSNDPRLFFNITPPSSTFICGSQGLGKSHTLSCMLEACLIPSSKLGRLPNPLTGVVFHYDTFISDVPGQPCDAAYLASNADVSVRVLCAPTNVASIKASNLLRTYATLNVIIEPLQIDQSHLDTKRMMDLMAATDDDVPLYMESVKRKEGSGFDYREFRRRIDGCGFTPGQMGPLSQRLDALESFMPAFQTKLTPGTNWTAVPGRLTIVDLSCPCISPPTACLLFNICLELFLQPHANEANDTGVGRVVALDEAHKYMTTSPEWTVFTETLLRAVRLQRHLGARIIVSTQEPTVATALLDLCSTTIMHRFTSPDWMKALKGHLAAGQEDHHNFDSKGESPSDNKSMTLFERILPLKVGEALLFAPSAIRRGVEFERLGGRNLMITVRGRLTDDGGKSILSQ</sequence>